<proteinExistence type="predicted"/>
<comment type="caution">
    <text evidence="1">The sequence shown here is derived from an EMBL/GenBank/DDBJ whole genome shotgun (WGS) entry which is preliminary data.</text>
</comment>
<sequence>MLIGVYHRSDPFTSIANERIQALIAEAERQQLSLCFFSVDGINPDRQTVQALHPYQGQFHPRETPYPDIVLNESPELAAKRPEAEKMLRKEVPFAVHLIGDKESVTTILSTEFAELLLPTKKIETPTDTETMLKLHGEVLLKPSDGRQGGGIVRVKPEKHRYRFDTVDGDSRLLDLRELRKAVRRLTVQKTYLIQPYRPTLTPQNEPLDYRVHVQRDRNGEFQVTRTYPRVGRPGGFVSNLSAGGRSPDLDETLVSIHGEQAAAMRKKLEETALRLAEGVNRPYPFLCNELGIDLLMDPSGEIRFLEANASPETRDHEELRAVRLLEYCRHLHEVRTGAIRSRRSIGMLVAEKDNDSRLHDAMAFASAAHETDFFWFRPVDAAYDSPLLKSMAFQNGKWIAQARRLPDVVYDRLKERGLRRSEKAYERLAHIPNTHTRPAGSFNKLKAYELLSGDPAIDPHLIPYSLLESAESALDFIARHGQTVIKPSGGTKGSAIIVVQKEGEHYRIDDPVYSHLLNADQLSALLDGLAASKEMVLQKFIDSMTSENLPFHIRVHLIRDANDDFRIIGHMPYISTQQRHKVVNHHSNLRAFTQWHWFLPYQFPGREEEMDAKIDAFAYAAAARIEQRLEHRLWEIGLDLGIEQDGSIWLYEANMNKVGVINRELEAAALLVPSCIRLINDHPQQP</sequence>
<organism evidence="1 2">
    <name type="scientific">Saccharibacillus sacchari</name>
    <dbReference type="NCBI Taxonomy" id="456493"/>
    <lineage>
        <taxon>Bacteria</taxon>
        <taxon>Bacillati</taxon>
        <taxon>Bacillota</taxon>
        <taxon>Bacilli</taxon>
        <taxon>Bacillales</taxon>
        <taxon>Paenibacillaceae</taxon>
        <taxon>Saccharibacillus</taxon>
    </lineage>
</organism>
<gene>
    <name evidence="1" type="ORF">WKI47_16890</name>
</gene>
<reference evidence="1" key="1">
    <citation type="submission" date="2024-03" db="EMBL/GenBank/DDBJ databases">
        <title>Whole genome sequecning of epiphytes from Marcgravia umbellata leaves.</title>
        <authorList>
            <person name="Kumar G."/>
            <person name="Savka M.A."/>
        </authorList>
    </citation>
    <scope>NUCLEOTIDE SEQUENCE</scope>
    <source>
        <strain evidence="1">RIT_BL5</strain>
    </source>
</reference>
<evidence type="ECO:0000313" key="2">
    <source>
        <dbReference type="Proteomes" id="UP001380953"/>
    </source>
</evidence>
<dbReference type="Proteomes" id="UP001380953">
    <property type="component" value="Unassembled WGS sequence"/>
</dbReference>
<name>A0ACC6PFA2_9BACL</name>
<keyword evidence="2" id="KW-1185">Reference proteome</keyword>
<protein>
    <submittedName>
        <fullName evidence="1">YheC/YheD family protein</fullName>
    </submittedName>
</protein>
<accession>A0ACC6PFA2</accession>
<dbReference type="EMBL" id="JBBKAR010000045">
    <property type="protein sequence ID" value="MEJ8305588.1"/>
    <property type="molecule type" value="Genomic_DNA"/>
</dbReference>
<evidence type="ECO:0000313" key="1">
    <source>
        <dbReference type="EMBL" id="MEJ8305588.1"/>
    </source>
</evidence>